<evidence type="ECO:0000256" key="4">
    <source>
        <dbReference type="ARBA" id="ARBA00022692"/>
    </source>
</evidence>
<feature type="transmembrane region" description="Helical" evidence="7">
    <location>
        <begin position="245"/>
        <end position="266"/>
    </location>
</feature>
<proteinExistence type="inferred from homology"/>
<dbReference type="EMBL" id="BNAR01000017">
    <property type="protein sequence ID" value="GHH57207.1"/>
    <property type="molecule type" value="Genomic_DNA"/>
</dbReference>
<keyword evidence="5 7" id="KW-1133">Transmembrane helix</keyword>
<dbReference type="SUPFAM" id="SSF161098">
    <property type="entry name" value="MetI-like"/>
    <property type="match status" value="1"/>
</dbReference>
<comment type="similarity">
    <text evidence="7">Belongs to the binding-protein-dependent transport system permease family.</text>
</comment>
<feature type="domain" description="ABC transmembrane type-1" evidence="8">
    <location>
        <begin position="73"/>
        <end position="266"/>
    </location>
</feature>
<feature type="transmembrane region" description="Helical" evidence="7">
    <location>
        <begin position="185"/>
        <end position="208"/>
    </location>
</feature>
<reference evidence="10" key="1">
    <citation type="journal article" date="2019" name="Int. J. Syst. Evol. Microbiol.">
        <title>The Global Catalogue of Microorganisms (GCM) 10K type strain sequencing project: providing services to taxonomists for standard genome sequencing and annotation.</title>
        <authorList>
            <consortium name="The Broad Institute Genomics Platform"/>
            <consortium name="The Broad Institute Genome Sequencing Center for Infectious Disease"/>
            <person name="Wu L."/>
            <person name="Ma J."/>
        </authorList>
    </citation>
    <scope>NUCLEOTIDE SEQUENCE [LARGE SCALE GENOMIC DNA]</scope>
    <source>
        <strain evidence="10">CGMCC 4.7367</strain>
    </source>
</reference>
<comment type="subcellular location">
    <subcellularLocation>
        <location evidence="1 7">Cell membrane</location>
        <topology evidence="1 7">Multi-pass membrane protein</topology>
    </subcellularLocation>
</comment>
<evidence type="ECO:0000256" key="6">
    <source>
        <dbReference type="ARBA" id="ARBA00023136"/>
    </source>
</evidence>
<keyword evidence="6 7" id="KW-0472">Membrane</keyword>
<feature type="transmembrane region" description="Helical" evidence="7">
    <location>
        <begin position="108"/>
        <end position="129"/>
    </location>
</feature>
<name>A0ABQ3MQ07_9PSEU</name>
<evidence type="ECO:0000259" key="8">
    <source>
        <dbReference type="PROSITE" id="PS50928"/>
    </source>
</evidence>
<dbReference type="PROSITE" id="PS50928">
    <property type="entry name" value="ABC_TM1"/>
    <property type="match status" value="1"/>
</dbReference>
<dbReference type="Gene3D" id="1.10.3720.10">
    <property type="entry name" value="MetI-like"/>
    <property type="match status" value="1"/>
</dbReference>
<organism evidence="9 10">
    <name type="scientific">Lentzea cavernae</name>
    <dbReference type="NCBI Taxonomy" id="2020703"/>
    <lineage>
        <taxon>Bacteria</taxon>
        <taxon>Bacillati</taxon>
        <taxon>Actinomycetota</taxon>
        <taxon>Actinomycetes</taxon>
        <taxon>Pseudonocardiales</taxon>
        <taxon>Pseudonocardiaceae</taxon>
        <taxon>Lentzea</taxon>
    </lineage>
</organism>
<gene>
    <name evidence="9" type="ORF">GCM10017774_76430</name>
</gene>
<comment type="caution">
    <text evidence="9">The sequence shown here is derived from an EMBL/GenBank/DDBJ whole genome shotgun (WGS) entry which is preliminary data.</text>
</comment>
<feature type="transmembrane region" description="Helical" evidence="7">
    <location>
        <begin position="72"/>
        <end position="96"/>
    </location>
</feature>
<protein>
    <submittedName>
        <fullName evidence="9">Sugar ABC transporter permease</fullName>
    </submittedName>
</protein>
<keyword evidence="2 7" id="KW-0813">Transport</keyword>
<evidence type="ECO:0000256" key="7">
    <source>
        <dbReference type="RuleBase" id="RU363032"/>
    </source>
</evidence>
<dbReference type="Proteomes" id="UP000605568">
    <property type="component" value="Unassembled WGS sequence"/>
</dbReference>
<sequence>MAGIGGAETPAKKWGWGVLNTVVVIYALVPVLWIVSLSFKSSETLADGNFIPREWSLENYQNIFSTSEFTRALFNSIGIAIIATAIAVVFGTMAAYAIARLDFPGKNLLVGVSLLIAMFPQVSLVSPLFEIERSLGLFDTWPGLILPYITFALPLAIYTLSAFFREIPWELEKAAKMDGATPGQAFRRVIAPLAAPGVFTTAILVFIFCWNDFLFAISLTSTEQSRTVPVALSFFTGSSQFEDPAGSIAAAAVVITIPIILFVLFFQRRIVAGLTSGAVKG</sequence>
<accession>A0ABQ3MQ07</accession>
<feature type="transmembrane region" description="Helical" evidence="7">
    <location>
        <begin position="141"/>
        <end position="164"/>
    </location>
</feature>
<dbReference type="Pfam" id="PF00528">
    <property type="entry name" value="BPD_transp_1"/>
    <property type="match status" value="1"/>
</dbReference>
<evidence type="ECO:0000256" key="5">
    <source>
        <dbReference type="ARBA" id="ARBA00022989"/>
    </source>
</evidence>
<evidence type="ECO:0000256" key="3">
    <source>
        <dbReference type="ARBA" id="ARBA00022475"/>
    </source>
</evidence>
<dbReference type="InterPro" id="IPR035906">
    <property type="entry name" value="MetI-like_sf"/>
</dbReference>
<keyword evidence="10" id="KW-1185">Reference proteome</keyword>
<dbReference type="InterPro" id="IPR000515">
    <property type="entry name" value="MetI-like"/>
</dbReference>
<dbReference type="InterPro" id="IPR050901">
    <property type="entry name" value="BP-dep_ABC_trans_perm"/>
</dbReference>
<feature type="transmembrane region" description="Helical" evidence="7">
    <location>
        <begin position="14"/>
        <end position="35"/>
    </location>
</feature>
<dbReference type="RefSeq" id="WP_191304272.1">
    <property type="nucleotide sequence ID" value="NZ_BNAR01000017.1"/>
</dbReference>
<evidence type="ECO:0000313" key="9">
    <source>
        <dbReference type="EMBL" id="GHH57207.1"/>
    </source>
</evidence>
<dbReference type="PANTHER" id="PTHR32243">
    <property type="entry name" value="MALTOSE TRANSPORT SYSTEM PERMEASE-RELATED"/>
    <property type="match status" value="1"/>
</dbReference>
<dbReference type="PANTHER" id="PTHR32243:SF18">
    <property type="entry name" value="INNER MEMBRANE ABC TRANSPORTER PERMEASE PROTEIN YCJP"/>
    <property type="match status" value="1"/>
</dbReference>
<evidence type="ECO:0000256" key="1">
    <source>
        <dbReference type="ARBA" id="ARBA00004651"/>
    </source>
</evidence>
<keyword evidence="3" id="KW-1003">Cell membrane</keyword>
<dbReference type="CDD" id="cd06261">
    <property type="entry name" value="TM_PBP2"/>
    <property type="match status" value="1"/>
</dbReference>
<evidence type="ECO:0000313" key="10">
    <source>
        <dbReference type="Proteomes" id="UP000605568"/>
    </source>
</evidence>
<evidence type="ECO:0000256" key="2">
    <source>
        <dbReference type="ARBA" id="ARBA00022448"/>
    </source>
</evidence>
<keyword evidence="4 7" id="KW-0812">Transmembrane</keyword>